<keyword evidence="4 12" id="KW-0949">S-adenosyl-L-methionine</keyword>
<dbReference type="STRING" id="35608.A0A2U1QET3"/>
<gene>
    <name evidence="15" type="ORF">CTI12_AA038750</name>
</gene>
<evidence type="ECO:0000256" key="4">
    <source>
        <dbReference type="ARBA" id="ARBA00022691"/>
    </source>
</evidence>
<evidence type="ECO:0000259" key="14">
    <source>
        <dbReference type="PROSITE" id="PS51800"/>
    </source>
</evidence>
<dbReference type="EC" id="2.1.1.225" evidence="12"/>
<dbReference type="GO" id="GO:0008270">
    <property type="term" value="F:zinc ion binding"/>
    <property type="evidence" value="ECO:0007669"/>
    <property type="project" value="UniProtKB-KW"/>
</dbReference>
<evidence type="ECO:0000256" key="6">
    <source>
        <dbReference type="ARBA" id="ARBA00022723"/>
    </source>
</evidence>
<dbReference type="AlphaFoldDB" id="A0A2U1QET3"/>
<dbReference type="InterPro" id="IPR029063">
    <property type="entry name" value="SAM-dependent_MTases_sf"/>
</dbReference>
<dbReference type="GO" id="GO:0106050">
    <property type="term" value="F:tRNA 2'-O-methyltransferase activity"/>
    <property type="evidence" value="ECO:0007669"/>
    <property type="project" value="UniProtKB-UniRule"/>
</dbReference>
<proteinExistence type="inferred from homology"/>
<evidence type="ECO:0000256" key="8">
    <source>
        <dbReference type="ARBA" id="ARBA00022833"/>
    </source>
</evidence>
<dbReference type="Pfam" id="PF11722">
    <property type="entry name" value="zf-TRM13_CCCH"/>
    <property type="match status" value="1"/>
</dbReference>
<dbReference type="Proteomes" id="UP000245207">
    <property type="component" value="Unassembled WGS sequence"/>
</dbReference>
<evidence type="ECO:0000256" key="11">
    <source>
        <dbReference type="ARBA" id="ARBA00049393"/>
    </source>
</evidence>
<keyword evidence="2 12" id="KW-0489">Methyltransferase</keyword>
<dbReference type="PROSITE" id="PS51800">
    <property type="entry name" value="ZF_CHHC_U11_48K"/>
    <property type="match status" value="1"/>
</dbReference>
<evidence type="ECO:0000256" key="7">
    <source>
        <dbReference type="ARBA" id="ARBA00022771"/>
    </source>
</evidence>
<name>A0A2U1QET3_ARTAN</name>
<evidence type="ECO:0000256" key="1">
    <source>
        <dbReference type="ARBA" id="ARBA00005265"/>
    </source>
</evidence>
<organism evidence="15 16">
    <name type="scientific">Artemisia annua</name>
    <name type="common">Sweet wormwood</name>
    <dbReference type="NCBI Taxonomy" id="35608"/>
    <lineage>
        <taxon>Eukaryota</taxon>
        <taxon>Viridiplantae</taxon>
        <taxon>Streptophyta</taxon>
        <taxon>Embryophyta</taxon>
        <taxon>Tracheophyta</taxon>
        <taxon>Spermatophyta</taxon>
        <taxon>Magnoliopsida</taxon>
        <taxon>eudicotyledons</taxon>
        <taxon>Gunneridae</taxon>
        <taxon>Pentapetalae</taxon>
        <taxon>asterids</taxon>
        <taxon>campanulids</taxon>
        <taxon>Asterales</taxon>
        <taxon>Asteraceae</taxon>
        <taxon>Asteroideae</taxon>
        <taxon>Anthemideae</taxon>
        <taxon>Artemisiinae</taxon>
        <taxon>Artemisia</taxon>
    </lineage>
</organism>
<evidence type="ECO:0000256" key="9">
    <source>
        <dbReference type="ARBA" id="ARBA00048165"/>
    </source>
</evidence>
<keyword evidence="5 12" id="KW-0819">tRNA processing</keyword>
<feature type="domain" description="CHHC U11-48K-type" evidence="14">
    <location>
        <begin position="249"/>
        <end position="276"/>
    </location>
</feature>
<dbReference type="EMBL" id="PKPP01000175">
    <property type="protein sequence ID" value="PWA96477.1"/>
    <property type="molecule type" value="Genomic_DNA"/>
</dbReference>
<reference evidence="15 16" key="1">
    <citation type="journal article" date="2018" name="Mol. Plant">
        <title>The genome of Artemisia annua provides insight into the evolution of Asteraceae family and artemisinin biosynthesis.</title>
        <authorList>
            <person name="Shen Q."/>
            <person name="Zhang L."/>
            <person name="Liao Z."/>
            <person name="Wang S."/>
            <person name="Yan T."/>
            <person name="Shi P."/>
            <person name="Liu M."/>
            <person name="Fu X."/>
            <person name="Pan Q."/>
            <person name="Wang Y."/>
            <person name="Lv Z."/>
            <person name="Lu X."/>
            <person name="Zhang F."/>
            <person name="Jiang W."/>
            <person name="Ma Y."/>
            <person name="Chen M."/>
            <person name="Hao X."/>
            <person name="Li L."/>
            <person name="Tang Y."/>
            <person name="Lv G."/>
            <person name="Zhou Y."/>
            <person name="Sun X."/>
            <person name="Brodelius P.E."/>
            <person name="Rose J.K.C."/>
            <person name="Tang K."/>
        </authorList>
    </citation>
    <scope>NUCLEOTIDE SEQUENCE [LARGE SCALE GENOMIC DNA]</scope>
    <source>
        <strain evidence="16">cv. Huhao1</strain>
        <tissue evidence="15">Leaf</tissue>
    </source>
</reference>
<evidence type="ECO:0000256" key="3">
    <source>
        <dbReference type="ARBA" id="ARBA00022679"/>
    </source>
</evidence>
<dbReference type="InterPro" id="IPR039044">
    <property type="entry name" value="Trm13"/>
</dbReference>
<keyword evidence="3 12" id="KW-0808">Transferase</keyword>
<evidence type="ECO:0000313" key="16">
    <source>
        <dbReference type="Proteomes" id="UP000245207"/>
    </source>
</evidence>
<dbReference type="Pfam" id="PF05253">
    <property type="entry name" value="zf-U11-48K"/>
    <property type="match status" value="1"/>
</dbReference>
<comment type="function">
    <text evidence="12">tRNA methylase which 2'-O-methylates cytidine(4) in tRNA(Pro) and tRNA(Gly)(GCC), and adenosine(4) in tRNA(His).</text>
</comment>
<evidence type="ECO:0000256" key="2">
    <source>
        <dbReference type="ARBA" id="ARBA00022603"/>
    </source>
</evidence>
<keyword evidence="8 12" id="KW-0862">Zinc</keyword>
<dbReference type="PANTHER" id="PTHR12998">
    <property type="entry name" value="TRNA:M(4)X MODIFICATION ENZYME TRM13 HOMOLOG"/>
    <property type="match status" value="1"/>
</dbReference>
<comment type="catalytic activity">
    <reaction evidence="11 12">
        <text>adenosine(4) in tRNA(His) + S-adenosyl-L-methionine = 2'-O-methyladenosine(4) in tRNA(His) + S-adenosyl-L-homocysteine + H(+)</text>
        <dbReference type="Rhea" id="RHEA:43196"/>
        <dbReference type="Rhea" id="RHEA-COMP:10401"/>
        <dbReference type="Rhea" id="RHEA-COMP:10402"/>
        <dbReference type="ChEBI" id="CHEBI:15378"/>
        <dbReference type="ChEBI" id="CHEBI:57856"/>
        <dbReference type="ChEBI" id="CHEBI:59789"/>
        <dbReference type="ChEBI" id="CHEBI:74411"/>
        <dbReference type="ChEBI" id="CHEBI:74477"/>
        <dbReference type="EC" id="2.1.1.225"/>
    </reaction>
</comment>
<evidence type="ECO:0000256" key="10">
    <source>
        <dbReference type="ARBA" id="ARBA00048635"/>
    </source>
</evidence>
<dbReference type="InterPro" id="IPR022776">
    <property type="entry name" value="TRM13/UPF0224_CHHC_Znf_dom"/>
</dbReference>
<protein>
    <recommendedName>
        <fullName evidence="12">tRNA:m(4)X modification enzyme TRM13</fullName>
        <ecNumber evidence="12">2.1.1.225</ecNumber>
    </recommendedName>
</protein>
<evidence type="ECO:0000256" key="12">
    <source>
        <dbReference type="RuleBase" id="RU367103"/>
    </source>
</evidence>
<dbReference type="SUPFAM" id="SSF53335">
    <property type="entry name" value="S-adenosyl-L-methionine-dependent methyltransferases"/>
    <property type="match status" value="2"/>
</dbReference>
<feature type="region of interest" description="Disordered" evidence="13">
    <location>
        <begin position="558"/>
        <end position="580"/>
    </location>
</feature>
<comment type="catalytic activity">
    <reaction evidence="10 12">
        <text>cytidine(4) in tRNA(Gly)(GCC) + S-adenosyl-L-methionine = 2'-O-methylcytidine(4) in tRNA(Gly)(GCC) + S-adenosyl-L-homocysteine + H(+)</text>
        <dbReference type="Rhea" id="RHEA:43192"/>
        <dbReference type="Rhea" id="RHEA-COMP:10399"/>
        <dbReference type="Rhea" id="RHEA-COMP:10400"/>
        <dbReference type="ChEBI" id="CHEBI:15378"/>
        <dbReference type="ChEBI" id="CHEBI:57856"/>
        <dbReference type="ChEBI" id="CHEBI:59789"/>
        <dbReference type="ChEBI" id="CHEBI:74495"/>
        <dbReference type="ChEBI" id="CHEBI:82748"/>
        <dbReference type="EC" id="2.1.1.225"/>
    </reaction>
</comment>
<dbReference type="InterPro" id="IPR007871">
    <property type="entry name" value="Methyltransferase_TRM13"/>
</dbReference>
<sequence>MTSAVLESNLESHLKRCPLLKHKNSLSSQPFYEKGINGGDDEEDVTSESKRMAVHNMTVVEFGNIIEKIKSVHESMCKDIRDSYIVPEACSMWINRAIDGKIPFQEKHVIQQASILGNLEKLGAMKSTSTALTPEQLNFCVSSADSSDSPAVVEFGAGRGYLTQMLADCYGVSKVFLVERRSYKLKADRSLRQKESLVLERLRVDRLSRMGSTHRCNFYLPKKKRHCAIPPLPNTQFCGNHTKRSDDTWIQCSIDPSHSVLESNLESHLKRCPLLKHKNSLYSQPFYEKGINGGDDEEDVTSESKRTAVHNMTVVEFGKIIEKIKSVHESMCKDIRDSYIVPEACSMWINRAIDGKIPFQEKHVIQQASILGNLEKLGAMKSTSSTDLTPEQLNFCVSSADSSDSPAVVEFGAGRGYLTQMLADCYGVSKVFLVERRSYKLKADRSLRQKESLVLERLRVDIEDLNLDAIESLKGLPYLAIGKHLCGPATDMTLRCCVGEGVTTSYLRGISIATCCHHLCQWKHYINKSFFSSLGMTKDEFHAVTWFTSWAVDADHSSNLADSSENESDTKIENEKGLGGVADMSAKESDTEMETEKGLGGVADTIRNMSARERAVLGFMCKDIIDAGRFMWMKDYGLESELVKYVPSNISPENHLLVAKR</sequence>
<dbReference type="OrthoDB" id="258806at2759"/>
<accession>A0A2U1QET3</accession>
<comment type="catalytic activity">
    <reaction evidence="9 12">
        <text>cytidine(4) in tRNA(Pro) + S-adenosyl-L-methionine = 2'-O-methylcytidine(4) in tRNA(Pro) + S-adenosyl-L-homocysteine + H(+)</text>
        <dbReference type="Rhea" id="RHEA:32767"/>
        <dbReference type="Rhea" id="RHEA-COMP:10397"/>
        <dbReference type="Rhea" id="RHEA-COMP:10398"/>
        <dbReference type="ChEBI" id="CHEBI:15378"/>
        <dbReference type="ChEBI" id="CHEBI:57856"/>
        <dbReference type="ChEBI" id="CHEBI:59789"/>
        <dbReference type="ChEBI" id="CHEBI:74495"/>
        <dbReference type="ChEBI" id="CHEBI:82748"/>
        <dbReference type="EC" id="2.1.1.225"/>
    </reaction>
</comment>
<evidence type="ECO:0000313" key="15">
    <source>
        <dbReference type="EMBL" id="PWA96477.1"/>
    </source>
</evidence>
<dbReference type="InterPro" id="IPR021721">
    <property type="entry name" value="Znf_CCCH-type_TRM13"/>
</dbReference>
<evidence type="ECO:0000256" key="13">
    <source>
        <dbReference type="SAM" id="MobiDB-lite"/>
    </source>
</evidence>
<comment type="caution">
    <text evidence="15">The sequence shown here is derived from an EMBL/GenBank/DDBJ whole genome shotgun (WGS) entry which is preliminary data.</text>
</comment>
<keyword evidence="7 12" id="KW-0863">Zinc-finger</keyword>
<comment type="similarity">
    <text evidence="1 12">Belongs to the methyltransferase TRM13 family.</text>
</comment>
<keyword evidence="16" id="KW-1185">Reference proteome</keyword>
<keyword evidence="6 12" id="KW-0479">Metal-binding</keyword>
<evidence type="ECO:0000256" key="5">
    <source>
        <dbReference type="ARBA" id="ARBA00022694"/>
    </source>
</evidence>
<dbReference type="GO" id="GO:0030488">
    <property type="term" value="P:tRNA methylation"/>
    <property type="evidence" value="ECO:0007669"/>
    <property type="project" value="InterPro"/>
</dbReference>
<dbReference type="PANTHER" id="PTHR12998:SF0">
    <property type="entry name" value="TRNA:M(4)X MODIFICATION ENZYME TRM13 HOMOLOG"/>
    <property type="match status" value="1"/>
</dbReference>
<dbReference type="Pfam" id="PF05206">
    <property type="entry name" value="TRM13"/>
    <property type="match status" value="2"/>
</dbReference>